<proteinExistence type="predicted"/>
<dbReference type="STRING" id="28573.A0A0U1M2H1"/>
<evidence type="ECO:0000256" key="1">
    <source>
        <dbReference type="SAM" id="MobiDB-lite"/>
    </source>
</evidence>
<keyword evidence="3" id="KW-1185">Reference proteome</keyword>
<name>A0A0U1M2H1_TALIS</name>
<dbReference type="Proteomes" id="UP000054383">
    <property type="component" value="Unassembled WGS sequence"/>
</dbReference>
<protein>
    <submittedName>
        <fullName evidence="2">Uncharacterized protein</fullName>
    </submittedName>
</protein>
<accession>A0A0U1M2H1</accession>
<feature type="region of interest" description="Disordered" evidence="1">
    <location>
        <begin position="62"/>
        <end position="118"/>
    </location>
</feature>
<feature type="compositionally biased region" description="Polar residues" evidence="1">
    <location>
        <begin position="80"/>
        <end position="95"/>
    </location>
</feature>
<feature type="compositionally biased region" description="Low complexity" evidence="1">
    <location>
        <begin position="65"/>
        <end position="74"/>
    </location>
</feature>
<evidence type="ECO:0000313" key="2">
    <source>
        <dbReference type="EMBL" id="CRG89787.1"/>
    </source>
</evidence>
<organism evidence="2 3">
    <name type="scientific">Talaromyces islandicus</name>
    <name type="common">Penicillium islandicum</name>
    <dbReference type="NCBI Taxonomy" id="28573"/>
    <lineage>
        <taxon>Eukaryota</taxon>
        <taxon>Fungi</taxon>
        <taxon>Dikarya</taxon>
        <taxon>Ascomycota</taxon>
        <taxon>Pezizomycotina</taxon>
        <taxon>Eurotiomycetes</taxon>
        <taxon>Eurotiomycetidae</taxon>
        <taxon>Eurotiales</taxon>
        <taxon>Trichocomaceae</taxon>
        <taxon>Talaromyces</taxon>
        <taxon>Talaromyces sect. Islandici</taxon>
    </lineage>
</organism>
<gene>
    <name evidence="2" type="ORF">PISL3812_06826</name>
</gene>
<reference evidence="2 3" key="1">
    <citation type="submission" date="2015-04" db="EMBL/GenBank/DDBJ databases">
        <authorList>
            <person name="Syromyatnikov M.Y."/>
            <person name="Popov V.N."/>
        </authorList>
    </citation>
    <scope>NUCLEOTIDE SEQUENCE [LARGE SCALE GENOMIC DNA]</scope>
    <source>
        <strain evidence="2">WF-38-12</strain>
    </source>
</reference>
<feature type="compositionally biased region" description="Basic and acidic residues" evidence="1">
    <location>
        <begin position="144"/>
        <end position="155"/>
    </location>
</feature>
<feature type="region of interest" description="Disordered" evidence="1">
    <location>
        <begin position="132"/>
        <end position="155"/>
    </location>
</feature>
<dbReference type="EMBL" id="CVMT01000006">
    <property type="protein sequence ID" value="CRG89787.1"/>
    <property type="molecule type" value="Genomic_DNA"/>
</dbReference>
<evidence type="ECO:0000313" key="3">
    <source>
        <dbReference type="Proteomes" id="UP000054383"/>
    </source>
</evidence>
<sequence>MVNWKAPGANDRLMGALLAAHTEFKPNYHKIATVFGQGATYNSVEAQFRKYRKIADNLAKGAQENASSSNNNAARPKNATPRSSQTNGITKSSGSGKRAASTAKRDNGQKSPTKSGKAKKALLNAISLSETDSDGDFISSKSETATKGEEDGMAEAKVEGEKLGGVLAMGFGLVDSQTNGYVQGQEDDDDVFAEDA</sequence>
<dbReference type="AlphaFoldDB" id="A0A0U1M2H1"/>
<dbReference type="OrthoDB" id="4828117at2759"/>
<dbReference type="OMA" id="NSVEAQF"/>